<protein>
    <submittedName>
        <fullName evidence="1">Uncharacterized protein</fullName>
    </submittedName>
</protein>
<keyword evidence="2" id="KW-1185">Reference proteome</keyword>
<evidence type="ECO:0000313" key="1">
    <source>
        <dbReference type="EMBL" id="KAI4373971.1"/>
    </source>
</evidence>
<organism evidence="1 2">
    <name type="scientific">Melastoma candidum</name>
    <dbReference type="NCBI Taxonomy" id="119954"/>
    <lineage>
        <taxon>Eukaryota</taxon>
        <taxon>Viridiplantae</taxon>
        <taxon>Streptophyta</taxon>
        <taxon>Embryophyta</taxon>
        <taxon>Tracheophyta</taxon>
        <taxon>Spermatophyta</taxon>
        <taxon>Magnoliopsida</taxon>
        <taxon>eudicotyledons</taxon>
        <taxon>Gunneridae</taxon>
        <taxon>Pentapetalae</taxon>
        <taxon>rosids</taxon>
        <taxon>malvids</taxon>
        <taxon>Myrtales</taxon>
        <taxon>Melastomataceae</taxon>
        <taxon>Melastomatoideae</taxon>
        <taxon>Melastomateae</taxon>
        <taxon>Melastoma</taxon>
    </lineage>
</organism>
<comment type="caution">
    <text evidence="1">The sequence shown here is derived from an EMBL/GenBank/DDBJ whole genome shotgun (WGS) entry which is preliminary data.</text>
</comment>
<accession>A0ACB9R805</accession>
<gene>
    <name evidence="1" type="ORF">MLD38_012026</name>
</gene>
<dbReference type="EMBL" id="CM042883">
    <property type="protein sequence ID" value="KAI4373971.1"/>
    <property type="molecule type" value="Genomic_DNA"/>
</dbReference>
<dbReference type="Proteomes" id="UP001057402">
    <property type="component" value="Chromosome 4"/>
</dbReference>
<reference evidence="2" key="1">
    <citation type="journal article" date="2023" name="Front. Plant Sci.">
        <title>Chromosomal-level genome assembly of Melastoma candidum provides insights into trichome evolution.</title>
        <authorList>
            <person name="Zhong Y."/>
            <person name="Wu W."/>
            <person name="Sun C."/>
            <person name="Zou P."/>
            <person name="Liu Y."/>
            <person name="Dai S."/>
            <person name="Zhou R."/>
        </authorList>
    </citation>
    <scope>NUCLEOTIDE SEQUENCE [LARGE SCALE GENOMIC DNA]</scope>
</reference>
<proteinExistence type="predicted"/>
<sequence length="520" mass="58095">MARLIVRGHESAFRVLTSLNRVYLGNPGACARCFAGDQSLGSPVLSDVIVEKVSNIMRTRPRWEQTLVSEFPSVDFSCPGFFRQLFRAQNNVLLSLRFFNWVTSHYNLLPDEDSCALIFDALVDAKAHDAAKKFLSTVDFIPQRELFERYVQCLGDGGLVDDAVEGLDRLMEMDGFPLAATWNSVLRCCIGAKRTDLAWGLYGRMVGSGASSSIDVETVNALIHASVDGEAVKGYELLREVTENGMIPAKGTFDKLVSVFCEARNYGKMSDVLHLMIANNCDPDLHTYNEVIGGLLKNKWAEEALRVFTDLKNRGYRPDIVVYTTMIHGLCEMAWLGAARCLWFEMIDTGMEPNMYTYSALIHGYFRCGHPEKAVELFHEMCSKGYGENTVTYNTMIKGFCLNGKLDEAVAIFKEMPQKGIARDSLTYNSMIQGFCSEGNFTKGRSLFDELVAVGITPTASSYVPLIEQLCKMGKIEEGKSLWNEMLECGLRPHGFSIEDIIARFHRHENNTAENTSVAC</sequence>
<evidence type="ECO:0000313" key="2">
    <source>
        <dbReference type="Proteomes" id="UP001057402"/>
    </source>
</evidence>
<name>A0ACB9R805_9MYRT</name>